<organism evidence="1 2">
    <name type="scientific">Punica granatum</name>
    <name type="common">Pomegranate</name>
    <dbReference type="NCBI Taxonomy" id="22663"/>
    <lineage>
        <taxon>Eukaryota</taxon>
        <taxon>Viridiplantae</taxon>
        <taxon>Streptophyta</taxon>
        <taxon>Embryophyta</taxon>
        <taxon>Tracheophyta</taxon>
        <taxon>Spermatophyta</taxon>
        <taxon>Magnoliopsida</taxon>
        <taxon>eudicotyledons</taxon>
        <taxon>Gunneridae</taxon>
        <taxon>Pentapetalae</taxon>
        <taxon>rosids</taxon>
        <taxon>malvids</taxon>
        <taxon>Myrtales</taxon>
        <taxon>Lythraceae</taxon>
        <taxon>Punica</taxon>
    </lineage>
</organism>
<gene>
    <name evidence="1" type="ORF">CRG98_007580</name>
</gene>
<protein>
    <recommendedName>
        <fullName evidence="3">Transposase MuDR plant domain-containing protein</fullName>
    </recommendedName>
</protein>
<comment type="caution">
    <text evidence="1">The sequence shown here is derived from an EMBL/GenBank/DDBJ whole genome shotgun (WGS) entry which is preliminary data.</text>
</comment>
<evidence type="ECO:0008006" key="3">
    <source>
        <dbReference type="Google" id="ProtNLM"/>
    </source>
</evidence>
<evidence type="ECO:0000313" key="1">
    <source>
        <dbReference type="EMBL" id="PKI72034.1"/>
    </source>
</evidence>
<evidence type="ECO:0000313" key="2">
    <source>
        <dbReference type="Proteomes" id="UP000233551"/>
    </source>
</evidence>
<keyword evidence="2" id="KW-1185">Reference proteome</keyword>
<accession>A0A2I0KU83</accession>
<dbReference type="Proteomes" id="UP000233551">
    <property type="component" value="Unassembled WGS sequence"/>
</dbReference>
<sequence length="327" mass="36735">MGTHTQLFCAQTITPGLWLATSSSLGHQRRQIPVAQPHPGFGSKNQTIICSVKFESERETGQGRDPPRAVKCHGHNLTHGLGLFLGLSHLGGEARGDICCCVLDLPECGVVALVFKCFRLFGLVEGVYVSRIIEHPASRQSNNDEVCEEDNLGEYDVDGQEDHFEYEGTEDVGRMSWKKHVDPKYIFIDDEGDDQPGWASNDAEGHLGEEEEHLGDGSYSKNGEHMLVRLAPTIANMIISSDEEECYISKELLDNRISDDNKSEDELRKYPEFDEKATVGEVQVELHMLFPNLNMFKKDVTDYNIAIGRVFRFVKNDNERARAKCRS</sequence>
<name>A0A2I0KU83_PUNGR</name>
<dbReference type="EMBL" id="PGOL01000343">
    <property type="protein sequence ID" value="PKI72034.1"/>
    <property type="molecule type" value="Genomic_DNA"/>
</dbReference>
<dbReference type="AlphaFoldDB" id="A0A2I0KU83"/>
<proteinExistence type="predicted"/>
<reference evidence="1 2" key="1">
    <citation type="submission" date="2017-11" db="EMBL/GenBank/DDBJ databases">
        <title>De-novo sequencing of pomegranate (Punica granatum L.) genome.</title>
        <authorList>
            <person name="Akparov Z."/>
            <person name="Amiraslanov A."/>
            <person name="Hajiyeva S."/>
            <person name="Abbasov M."/>
            <person name="Kaur K."/>
            <person name="Hamwieh A."/>
            <person name="Solovyev V."/>
            <person name="Salamov A."/>
            <person name="Braich B."/>
            <person name="Kosarev P."/>
            <person name="Mahmoud A."/>
            <person name="Hajiyev E."/>
            <person name="Babayeva S."/>
            <person name="Izzatullayeva V."/>
            <person name="Mammadov A."/>
            <person name="Mammadov A."/>
            <person name="Sharifova S."/>
            <person name="Ojaghi J."/>
            <person name="Eynullazada K."/>
            <person name="Bayramov B."/>
            <person name="Abdulazimova A."/>
            <person name="Shahmuradov I."/>
        </authorList>
    </citation>
    <scope>NUCLEOTIDE SEQUENCE [LARGE SCALE GENOMIC DNA]</scope>
    <source>
        <strain evidence="2">cv. AG2017</strain>
        <tissue evidence="1">Leaf</tissue>
    </source>
</reference>